<protein>
    <submittedName>
        <fullName evidence="3">Atrophin-1-like</fullName>
    </submittedName>
</protein>
<sequence length="301" mass="32499">MRRYAWAQATHKWLMDDVPQMAARVQARCSDEKTNTGYLRGCVVALNIWFYEVTGTGKKVRFEAFIRTSHRGEEVASTIRLGAKSREKSTGKRGQSPSPPRSLPRQGRHGSVSVNPPRGVIDEDIGLRLLKSFEKLSEIVGGLQTRVEVIEGRSPSNVAPITDDTKDLPPKQAPSKRSRVKKVGCRRRQPLPIPVSNISDYAPLKPVTRQSTMSAISQADCRPEERPPKIGRKGKVKTNSTPSSPSSSSGPTTPSPHPSLSTPAKQSPHASPSAPAAPTPPTSPSALDPSSPLPPSSATNK</sequence>
<dbReference type="RefSeq" id="XP_039118717.1">
    <property type="nucleotide sequence ID" value="XM_039262783.1"/>
</dbReference>
<gene>
    <name evidence="3" type="primary">LOC120254744</name>
</gene>
<keyword evidence="2" id="KW-1185">Reference proteome</keyword>
<feature type="compositionally biased region" description="Polar residues" evidence="1">
    <location>
        <begin position="208"/>
        <end position="217"/>
    </location>
</feature>
<reference evidence="3" key="1">
    <citation type="submission" date="2025-08" db="UniProtKB">
        <authorList>
            <consortium name="RefSeq"/>
        </authorList>
    </citation>
    <scope>IDENTIFICATION</scope>
</reference>
<feature type="compositionally biased region" description="Low complexity" evidence="1">
    <location>
        <begin position="284"/>
        <end position="301"/>
    </location>
</feature>
<feature type="region of interest" description="Disordered" evidence="1">
    <location>
        <begin position="76"/>
        <end position="118"/>
    </location>
</feature>
<dbReference type="GeneID" id="120254744"/>
<feature type="compositionally biased region" description="Low complexity" evidence="1">
    <location>
        <begin position="240"/>
        <end position="274"/>
    </location>
</feature>
<feature type="compositionally biased region" description="Basic residues" evidence="1">
    <location>
        <begin position="174"/>
        <end position="189"/>
    </location>
</feature>
<evidence type="ECO:0000313" key="2">
    <source>
        <dbReference type="Proteomes" id="UP001515500"/>
    </source>
</evidence>
<proteinExistence type="predicted"/>
<dbReference type="AlphaFoldDB" id="A0AB40AUR1"/>
<evidence type="ECO:0000313" key="3">
    <source>
        <dbReference type="RefSeq" id="XP_039118717.1"/>
    </source>
</evidence>
<organism evidence="2 3">
    <name type="scientific">Dioscorea cayennensis subsp. rotundata</name>
    <name type="common">White Guinea yam</name>
    <name type="synonym">Dioscorea rotundata</name>
    <dbReference type="NCBI Taxonomy" id="55577"/>
    <lineage>
        <taxon>Eukaryota</taxon>
        <taxon>Viridiplantae</taxon>
        <taxon>Streptophyta</taxon>
        <taxon>Embryophyta</taxon>
        <taxon>Tracheophyta</taxon>
        <taxon>Spermatophyta</taxon>
        <taxon>Magnoliopsida</taxon>
        <taxon>Liliopsida</taxon>
        <taxon>Dioscoreales</taxon>
        <taxon>Dioscoreaceae</taxon>
        <taxon>Dioscorea</taxon>
    </lineage>
</organism>
<evidence type="ECO:0000256" key="1">
    <source>
        <dbReference type="SAM" id="MobiDB-lite"/>
    </source>
</evidence>
<feature type="region of interest" description="Disordered" evidence="1">
    <location>
        <begin position="155"/>
        <end position="301"/>
    </location>
</feature>
<accession>A0AB40AUR1</accession>
<dbReference type="Proteomes" id="UP001515500">
    <property type="component" value="Unplaced"/>
</dbReference>
<name>A0AB40AUR1_DIOCR</name>